<name>A0AA38X0K3_9EURO</name>
<sequence>MRVDLLSLDSTIVFDACAAVPLLSTYLASLVITYSIAQLPKINSSALPTSHMPPFSRPFAFRIKQARYVRGSSTEADTRCGPEFLWRPSDSGSFLPENESNWWIWDPGWHQPYHGLQRLRPRNDYEVSAYRPYKSCTIIWAPERQHYLHIPIDRTTTDQEDHVWRRLSFGYDEHRPHIAVIGHSRESEWLKDPGPEKWFPKLLPIAYQAQEYSTSFCGLAGELSILVGLTALSTTPEESLRALDQSFRPDPRSTLFQPHDCAESPKREKRIIVVEIAHDPGMISADQLADWEQGRYGAIFN</sequence>
<comment type="caution">
    <text evidence="1">The sequence shown here is derived from an EMBL/GenBank/DDBJ whole genome shotgun (WGS) entry which is preliminary data.</text>
</comment>
<evidence type="ECO:0000313" key="2">
    <source>
        <dbReference type="Proteomes" id="UP001172673"/>
    </source>
</evidence>
<proteinExistence type="predicted"/>
<organism evidence="1 2">
    <name type="scientific">Cladophialophora chaetospira</name>
    <dbReference type="NCBI Taxonomy" id="386627"/>
    <lineage>
        <taxon>Eukaryota</taxon>
        <taxon>Fungi</taxon>
        <taxon>Dikarya</taxon>
        <taxon>Ascomycota</taxon>
        <taxon>Pezizomycotina</taxon>
        <taxon>Eurotiomycetes</taxon>
        <taxon>Chaetothyriomycetidae</taxon>
        <taxon>Chaetothyriales</taxon>
        <taxon>Herpotrichiellaceae</taxon>
        <taxon>Cladophialophora</taxon>
    </lineage>
</organism>
<reference evidence="1" key="1">
    <citation type="submission" date="2022-10" db="EMBL/GenBank/DDBJ databases">
        <title>Culturing micro-colonial fungi from biological soil crusts in the Mojave desert and describing Neophaeococcomyces mojavensis, and introducing the new genera and species Taxawa tesnikishii.</title>
        <authorList>
            <person name="Kurbessoian T."/>
            <person name="Stajich J.E."/>
        </authorList>
    </citation>
    <scope>NUCLEOTIDE SEQUENCE</scope>
    <source>
        <strain evidence="1">TK_41</strain>
    </source>
</reference>
<dbReference type="AlphaFoldDB" id="A0AA38X0K3"/>
<accession>A0AA38X0K3</accession>
<gene>
    <name evidence="1" type="ORF">H2200_010682</name>
</gene>
<dbReference type="EMBL" id="JAPDRK010000018">
    <property type="protein sequence ID" value="KAJ9604569.1"/>
    <property type="molecule type" value="Genomic_DNA"/>
</dbReference>
<dbReference type="Proteomes" id="UP001172673">
    <property type="component" value="Unassembled WGS sequence"/>
</dbReference>
<keyword evidence="2" id="KW-1185">Reference proteome</keyword>
<evidence type="ECO:0000313" key="1">
    <source>
        <dbReference type="EMBL" id="KAJ9604569.1"/>
    </source>
</evidence>
<protein>
    <submittedName>
        <fullName evidence="1">Uncharacterized protein</fullName>
    </submittedName>
</protein>